<dbReference type="InterPro" id="IPR051822">
    <property type="entry name" value="Glycosyl_Hydrolase_84"/>
</dbReference>
<dbReference type="Pfam" id="PF07555">
    <property type="entry name" value="NAGidase"/>
    <property type="match status" value="1"/>
</dbReference>
<evidence type="ECO:0000259" key="6">
    <source>
        <dbReference type="PROSITE" id="PS52009"/>
    </source>
</evidence>
<comment type="similarity">
    <text evidence="3">Belongs to the glycosyl hydrolase 84 family.</text>
</comment>
<proteinExistence type="inferred from homology"/>
<dbReference type="EMBL" id="CP031742">
    <property type="protein sequence ID" value="AXQ55280.1"/>
    <property type="molecule type" value="Genomic_DNA"/>
</dbReference>
<dbReference type="PANTHER" id="PTHR13170">
    <property type="entry name" value="O-GLCNACASE"/>
    <property type="match status" value="1"/>
</dbReference>
<dbReference type="AlphaFoldDB" id="A0A385DBC5"/>
<gene>
    <name evidence="7" type="ORF">D0C37_12165</name>
</gene>
<dbReference type="Gene3D" id="1.20.58.460">
    <property type="entry name" value="Hyaluronidase post-catalytic domain-like"/>
    <property type="match status" value="1"/>
</dbReference>
<dbReference type="SUPFAM" id="SSF55545">
    <property type="entry name" value="beta-N-acetylhexosaminidase-like domain"/>
    <property type="match status" value="1"/>
</dbReference>
<dbReference type="SUPFAM" id="SSF51445">
    <property type="entry name" value="(Trans)glycosidases"/>
    <property type="match status" value="1"/>
</dbReference>
<sequence>MPRRRHRSPRACLLTATALALTALTPAQAGQAAPAPDRLPRVTPEPQSVRPTGADARVTRRVTVAADDRTDPAALRRLVRELEDHGAARVDVVAPDAVPRATGRLTVRLGAAGRPDLTRALAGTAVPDRAEGYALRAEGASVALAGADATGQFYAVQSLRQLLQRTGTTWHVAGAAISDHPAMPLRGTVEGFYGTPWTHAERLDQMDFYGDVKANTYIYAPKDDPYHRDKWREPYPADKAAELGELVERADANHVRFTFAVSPGTSICYSDPDHVEDLTAKLQALYDLGTRSFSIPLDDIDYTSWNCEADRAAYGEPGRASAAHAQSDLLNHVQRTFVATHEGTRPLQTVPTEYGDLTDTAYKQTLRSELDPDVEVMWTGTDVVPPEITNDQAEAAFALFGREVFVWDNYPVNDFGNTSGRLLLAPYDRREPGLSDHLTGIVANPMNQPYAGKIAVLGAAAFSWNDTAYDAKATWHAALSYLADGDPRATEALLLFADLNHLAPTFGDTPWQPQAPDLSRRTAAFWQSWDAGDEAKAVRTLRPYAAALAEAPATIRSGPVQPGFVTDATPWLDATALWGRATVTMTDALDAWQRGDRDRARELAADSQTLQDQARAVRVDPPRNSWGKAQPKIADGVLDTFLTEAAARLT</sequence>
<dbReference type="Proteomes" id="UP000259636">
    <property type="component" value="Chromosome"/>
</dbReference>
<dbReference type="InterPro" id="IPR011496">
    <property type="entry name" value="O-GlcNAcase_cat"/>
</dbReference>
<evidence type="ECO:0000256" key="4">
    <source>
        <dbReference type="SAM" id="MobiDB-lite"/>
    </source>
</evidence>
<dbReference type="PANTHER" id="PTHR13170:SF16">
    <property type="entry name" value="PROTEIN O-GLCNACASE"/>
    <property type="match status" value="1"/>
</dbReference>
<dbReference type="InterPro" id="IPR017853">
    <property type="entry name" value="GH"/>
</dbReference>
<dbReference type="KEGG" id="sky:D0C37_12165"/>
<keyword evidence="5" id="KW-0732">Signal</keyword>
<evidence type="ECO:0000256" key="1">
    <source>
        <dbReference type="ARBA" id="ARBA00022801"/>
    </source>
</evidence>
<dbReference type="SUPFAM" id="SSF140657">
    <property type="entry name" value="Hyaluronidase post-catalytic domain-like"/>
    <property type="match status" value="1"/>
</dbReference>
<dbReference type="InterPro" id="IPR015882">
    <property type="entry name" value="HEX_bac_N"/>
</dbReference>
<evidence type="ECO:0000256" key="2">
    <source>
        <dbReference type="ARBA" id="ARBA00023295"/>
    </source>
</evidence>
<evidence type="ECO:0000313" key="8">
    <source>
        <dbReference type="Proteomes" id="UP000259636"/>
    </source>
</evidence>
<keyword evidence="2 3" id="KW-0326">Glycosidase</keyword>
<feature type="signal peptide" evidence="5">
    <location>
        <begin position="1"/>
        <end position="29"/>
    </location>
</feature>
<accession>A0A385DBC5</accession>
<evidence type="ECO:0000256" key="3">
    <source>
        <dbReference type="PROSITE-ProRule" id="PRU01353"/>
    </source>
</evidence>
<dbReference type="RefSeq" id="WP_117349294.1">
    <property type="nucleotide sequence ID" value="NZ_CP031742.1"/>
</dbReference>
<feature type="domain" description="GH84" evidence="6">
    <location>
        <begin position="184"/>
        <end position="467"/>
    </location>
</feature>
<dbReference type="PROSITE" id="PS52009">
    <property type="entry name" value="GH84"/>
    <property type="match status" value="1"/>
</dbReference>
<dbReference type="GO" id="GO:0005975">
    <property type="term" value="P:carbohydrate metabolic process"/>
    <property type="evidence" value="ECO:0007669"/>
    <property type="project" value="UniProtKB-ARBA"/>
</dbReference>
<dbReference type="Gene3D" id="3.20.20.80">
    <property type="entry name" value="Glycosidases"/>
    <property type="match status" value="1"/>
</dbReference>
<protein>
    <submittedName>
        <fullName evidence="7">Beta-N-acetylglucosaminidase</fullName>
    </submittedName>
</protein>
<feature type="active site" description="Proton donor" evidence="3">
    <location>
        <position position="299"/>
    </location>
</feature>
<feature type="compositionally biased region" description="Low complexity" evidence="4">
    <location>
        <begin position="27"/>
        <end position="36"/>
    </location>
</feature>
<evidence type="ECO:0000313" key="7">
    <source>
        <dbReference type="EMBL" id="AXQ55280.1"/>
    </source>
</evidence>
<dbReference type="GeneID" id="300114943"/>
<dbReference type="Pfam" id="PF02838">
    <property type="entry name" value="Glyco_hydro_20b"/>
    <property type="match status" value="1"/>
</dbReference>
<organism evidence="7 8">
    <name type="scientific">Streptomyces koyangensis</name>
    <dbReference type="NCBI Taxonomy" id="188770"/>
    <lineage>
        <taxon>Bacteria</taxon>
        <taxon>Bacillati</taxon>
        <taxon>Actinomycetota</taxon>
        <taxon>Actinomycetes</taxon>
        <taxon>Kitasatosporales</taxon>
        <taxon>Streptomycetaceae</taxon>
        <taxon>Streptomyces</taxon>
        <taxon>Streptomyces aurantiacus group</taxon>
    </lineage>
</organism>
<dbReference type="Gene3D" id="3.30.379.10">
    <property type="entry name" value="Chitobiase/beta-hexosaminidase domain 2-like"/>
    <property type="match status" value="1"/>
</dbReference>
<dbReference type="GO" id="GO:0015929">
    <property type="term" value="F:hexosaminidase activity"/>
    <property type="evidence" value="ECO:0007669"/>
    <property type="project" value="UniProtKB-ARBA"/>
</dbReference>
<evidence type="ECO:0000256" key="5">
    <source>
        <dbReference type="SAM" id="SignalP"/>
    </source>
</evidence>
<reference evidence="7 8" key="1">
    <citation type="submission" date="2018-08" db="EMBL/GenBank/DDBJ databases">
        <authorList>
            <person name="Ferrada E.E."/>
            <person name="Latorre B.A."/>
        </authorList>
    </citation>
    <scope>NUCLEOTIDE SEQUENCE [LARGE SCALE GENOMIC DNA]</scope>
    <source>
        <strain evidence="7 8">VK-A60T</strain>
    </source>
</reference>
<feature type="region of interest" description="Disordered" evidence="4">
    <location>
        <begin position="27"/>
        <end position="54"/>
    </location>
</feature>
<name>A0A385DBC5_9ACTN</name>
<dbReference type="InterPro" id="IPR029018">
    <property type="entry name" value="Hex-like_dom2"/>
</dbReference>
<dbReference type="GO" id="GO:1901135">
    <property type="term" value="P:carbohydrate derivative metabolic process"/>
    <property type="evidence" value="ECO:0007669"/>
    <property type="project" value="UniProtKB-ARBA"/>
</dbReference>
<keyword evidence="1 3" id="KW-0378">Hydrolase</keyword>
<feature type="chain" id="PRO_5017234794" evidence="5">
    <location>
        <begin position="30"/>
        <end position="650"/>
    </location>
</feature>